<name>A0A2V5HU87_9EURO</name>
<keyword evidence="3" id="KW-1185">Reference proteome</keyword>
<dbReference type="Proteomes" id="UP000248817">
    <property type="component" value="Unassembled WGS sequence"/>
</dbReference>
<reference evidence="2 3" key="1">
    <citation type="submission" date="2018-02" db="EMBL/GenBank/DDBJ databases">
        <title>The genomes of Aspergillus section Nigri reveals drivers in fungal speciation.</title>
        <authorList>
            <consortium name="DOE Joint Genome Institute"/>
            <person name="Vesth T.C."/>
            <person name="Nybo J."/>
            <person name="Theobald S."/>
            <person name="Brandl J."/>
            <person name="Frisvad J.C."/>
            <person name="Nielsen K.F."/>
            <person name="Lyhne E.K."/>
            <person name="Kogle M.E."/>
            <person name="Kuo A."/>
            <person name="Riley R."/>
            <person name="Clum A."/>
            <person name="Nolan M."/>
            <person name="Lipzen A."/>
            <person name="Salamov A."/>
            <person name="Henrissat B."/>
            <person name="Wiebenga A."/>
            <person name="De vries R.P."/>
            <person name="Grigoriev I.V."/>
            <person name="Mortensen U.H."/>
            <person name="Andersen M.R."/>
            <person name="Baker S.E."/>
        </authorList>
    </citation>
    <scope>NUCLEOTIDE SEQUENCE [LARGE SCALE GENOMIC DNA]</scope>
    <source>
        <strain evidence="2 3">CBS 114.80</strain>
    </source>
</reference>
<feature type="region of interest" description="Disordered" evidence="1">
    <location>
        <begin position="139"/>
        <end position="166"/>
    </location>
</feature>
<dbReference type="EMBL" id="KZ825676">
    <property type="protein sequence ID" value="PYI25143.1"/>
    <property type="molecule type" value="Genomic_DNA"/>
</dbReference>
<evidence type="ECO:0000313" key="3">
    <source>
        <dbReference type="Proteomes" id="UP000248817"/>
    </source>
</evidence>
<dbReference type="AlphaFoldDB" id="A0A2V5HU87"/>
<gene>
    <name evidence="2" type="ORF">BP00DRAFT_119697</name>
</gene>
<organism evidence="2 3">
    <name type="scientific">Aspergillus indologenus CBS 114.80</name>
    <dbReference type="NCBI Taxonomy" id="1450541"/>
    <lineage>
        <taxon>Eukaryota</taxon>
        <taxon>Fungi</taxon>
        <taxon>Dikarya</taxon>
        <taxon>Ascomycota</taxon>
        <taxon>Pezizomycotina</taxon>
        <taxon>Eurotiomycetes</taxon>
        <taxon>Eurotiomycetidae</taxon>
        <taxon>Eurotiales</taxon>
        <taxon>Aspergillaceae</taxon>
        <taxon>Aspergillus</taxon>
        <taxon>Aspergillus subgen. Circumdati</taxon>
    </lineage>
</organism>
<evidence type="ECO:0000313" key="2">
    <source>
        <dbReference type="EMBL" id="PYI25143.1"/>
    </source>
</evidence>
<proteinExistence type="predicted"/>
<evidence type="ECO:0000256" key="1">
    <source>
        <dbReference type="SAM" id="MobiDB-lite"/>
    </source>
</evidence>
<protein>
    <submittedName>
        <fullName evidence="2">Uncharacterized protein</fullName>
    </submittedName>
</protein>
<sequence>MWECERISQATCGRRGNCLTHLIHPFLCPSRSIENYDVGYSRAYWRRRFSPHFKSCLTDALLPTWREPSYHTALWIVPSSSATSYQCYRLFSLRLDITHTSSWPTDSSLFARCPTISSYWPVRIKQHLSNLQQSRHPASSIAKSPECRTGNHRQSGALSEPGGSCFHPHVTRRTTCEEMMMLSRVTAIMAMSSPMGNLGDGRRICVSLP</sequence>
<accession>A0A2V5HU87</accession>